<proteinExistence type="predicted"/>
<sequence length="99" mass="11042">MFCLPLKYLHLNSAFGHRVHPLTGKYACHLGIDLKARSDTVFSILDGRIAAIGYNPQLGIFIKMAHGPVTITYGHLNTPGLSGRQRINGNTDRHHRPKR</sequence>
<reference evidence="3" key="1">
    <citation type="journal article" date="2019" name="Int. J. Syst. Evol. Microbiol.">
        <title>The Global Catalogue of Microorganisms (GCM) 10K type strain sequencing project: providing services to taxonomists for standard genome sequencing and annotation.</title>
        <authorList>
            <consortium name="The Broad Institute Genomics Platform"/>
            <consortium name="The Broad Institute Genome Sequencing Center for Infectious Disease"/>
            <person name="Wu L."/>
            <person name="Ma J."/>
        </authorList>
    </citation>
    <scope>NUCLEOTIDE SEQUENCE [LARGE SCALE GENOMIC DNA]</scope>
    <source>
        <strain evidence="3">JCM 17705</strain>
    </source>
</reference>
<protein>
    <recommendedName>
        <fullName evidence="4">Peptidase M23-like protein</fullName>
    </recommendedName>
</protein>
<evidence type="ECO:0000313" key="2">
    <source>
        <dbReference type="EMBL" id="GAA4339643.1"/>
    </source>
</evidence>
<evidence type="ECO:0008006" key="4">
    <source>
        <dbReference type="Google" id="ProtNLM"/>
    </source>
</evidence>
<dbReference type="Gene3D" id="2.70.70.10">
    <property type="entry name" value="Glucose Permease (Domain IIA)"/>
    <property type="match status" value="1"/>
</dbReference>
<comment type="caution">
    <text evidence="2">The sequence shown here is derived from an EMBL/GenBank/DDBJ whole genome shotgun (WGS) entry which is preliminary data.</text>
</comment>
<accession>A0ABP8HI38</accession>
<dbReference type="RefSeq" id="WP_345214001.1">
    <property type="nucleotide sequence ID" value="NZ_BAABFT010000023.1"/>
</dbReference>
<dbReference type="CDD" id="cd12797">
    <property type="entry name" value="M23_peptidase"/>
    <property type="match status" value="1"/>
</dbReference>
<dbReference type="Proteomes" id="UP001500582">
    <property type="component" value="Unassembled WGS sequence"/>
</dbReference>
<evidence type="ECO:0000256" key="1">
    <source>
        <dbReference type="SAM" id="MobiDB-lite"/>
    </source>
</evidence>
<keyword evidence="3" id="KW-1185">Reference proteome</keyword>
<dbReference type="InterPro" id="IPR011055">
    <property type="entry name" value="Dup_hybrid_motif"/>
</dbReference>
<dbReference type="EMBL" id="BAABFT010000023">
    <property type="protein sequence ID" value="GAA4339643.1"/>
    <property type="molecule type" value="Genomic_DNA"/>
</dbReference>
<name>A0ABP8HI38_9SPHI</name>
<evidence type="ECO:0000313" key="3">
    <source>
        <dbReference type="Proteomes" id="UP001500582"/>
    </source>
</evidence>
<organism evidence="2 3">
    <name type="scientific">Mucilaginibacter gynuensis</name>
    <dbReference type="NCBI Taxonomy" id="1302236"/>
    <lineage>
        <taxon>Bacteria</taxon>
        <taxon>Pseudomonadati</taxon>
        <taxon>Bacteroidota</taxon>
        <taxon>Sphingobacteriia</taxon>
        <taxon>Sphingobacteriales</taxon>
        <taxon>Sphingobacteriaceae</taxon>
        <taxon>Mucilaginibacter</taxon>
    </lineage>
</organism>
<feature type="region of interest" description="Disordered" evidence="1">
    <location>
        <begin position="79"/>
        <end position="99"/>
    </location>
</feature>
<gene>
    <name evidence="2" type="ORF">GCM10023149_50470</name>
</gene>
<dbReference type="SUPFAM" id="SSF51261">
    <property type="entry name" value="Duplicated hybrid motif"/>
    <property type="match status" value="1"/>
</dbReference>